<evidence type="ECO:0000313" key="4">
    <source>
        <dbReference type="Proteomes" id="UP000002191"/>
    </source>
</evidence>
<organism evidence="3 4">
    <name type="scientific">Pseudodesulfovibrio aespoeensis (strain ATCC 700646 / DSM 10631 / Aspo-2)</name>
    <name type="common">Desulfovibrio aespoeensis</name>
    <dbReference type="NCBI Taxonomy" id="643562"/>
    <lineage>
        <taxon>Bacteria</taxon>
        <taxon>Pseudomonadati</taxon>
        <taxon>Thermodesulfobacteriota</taxon>
        <taxon>Desulfovibrionia</taxon>
        <taxon>Desulfovibrionales</taxon>
        <taxon>Desulfovibrionaceae</taxon>
    </lineage>
</organism>
<reference evidence="3 4" key="2">
    <citation type="journal article" date="2014" name="Genome Announc.">
        <title>Complete Genome Sequence of the Subsurface, Mesophilic Sulfate-Reducing Bacterium Desulfovibrio aespoeensis Aspo-2.</title>
        <authorList>
            <person name="Pedersen K."/>
            <person name="Bengtsson A."/>
            <person name="Edlund J."/>
            <person name="Rabe L."/>
            <person name="Hazen T."/>
            <person name="Chakraborty R."/>
            <person name="Goodwin L."/>
            <person name="Shapiro N."/>
        </authorList>
    </citation>
    <scope>NUCLEOTIDE SEQUENCE [LARGE SCALE GENOMIC DNA]</scope>
    <source>
        <strain evidence="4">ATCC 700646 / DSM 10631 / Aspo-2</strain>
    </source>
</reference>
<dbReference type="eggNOG" id="COG4641">
    <property type="taxonomic scope" value="Bacteria"/>
</dbReference>
<evidence type="ECO:0000313" key="3">
    <source>
        <dbReference type="EMBL" id="ADU63201.1"/>
    </source>
</evidence>
<evidence type="ECO:0000259" key="2">
    <source>
        <dbReference type="Pfam" id="PF13524"/>
    </source>
</evidence>
<dbReference type="Pfam" id="PF12996">
    <property type="entry name" value="DUF3880"/>
    <property type="match status" value="1"/>
</dbReference>
<dbReference type="KEGG" id="das:Daes_2195"/>
<accession>E6VSV7</accession>
<feature type="domain" description="Spore protein YkvP/CgeB glycosyl transferase-like" evidence="2">
    <location>
        <begin position="415"/>
        <end position="552"/>
    </location>
</feature>
<dbReference type="HOGENOM" id="CLU_033615_1_0_7"/>
<proteinExistence type="predicted"/>
<name>E6VSV7_PSEA9</name>
<dbReference type="InterPro" id="IPR024542">
    <property type="entry name" value="YkvP_N"/>
</dbReference>
<dbReference type="Proteomes" id="UP000002191">
    <property type="component" value="Chromosome"/>
</dbReference>
<dbReference type="SUPFAM" id="SSF53756">
    <property type="entry name" value="UDP-Glycosyltransferase/glycogen phosphorylase"/>
    <property type="match status" value="1"/>
</dbReference>
<dbReference type="OrthoDB" id="9179708at2"/>
<protein>
    <submittedName>
        <fullName evidence="3">CgeB family protein</fullName>
    </submittedName>
</protein>
<dbReference type="Pfam" id="PF13524">
    <property type="entry name" value="Glyco_trans_1_2"/>
    <property type="match status" value="1"/>
</dbReference>
<reference evidence="4" key="1">
    <citation type="submission" date="2010-12" db="EMBL/GenBank/DDBJ databases">
        <title>Complete sequence of Desulfovibrio aespoeensis Aspo-2.</title>
        <authorList>
            <consortium name="US DOE Joint Genome Institute"/>
            <person name="Lucas S."/>
            <person name="Copeland A."/>
            <person name="Lapidus A."/>
            <person name="Cheng J.-F."/>
            <person name="Goodwin L."/>
            <person name="Pitluck S."/>
            <person name="Chertkov O."/>
            <person name="Misra M."/>
            <person name="Detter J.C."/>
            <person name="Han C."/>
            <person name="Tapia R."/>
            <person name="Land M."/>
            <person name="Hauser L."/>
            <person name="Kyrpides N."/>
            <person name="Ivanova N."/>
            <person name="Ovchinnikova G."/>
            <person name="Pedersen K."/>
            <person name="Jagevall S."/>
            <person name="Hazen T."/>
            <person name="Woyke T."/>
        </authorList>
    </citation>
    <scope>NUCLEOTIDE SEQUENCE [LARGE SCALE GENOMIC DNA]</scope>
    <source>
        <strain evidence="4">ATCC 700646 / DSM 10631 / Aspo-2</strain>
    </source>
</reference>
<dbReference type="EMBL" id="CP002431">
    <property type="protein sequence ID" value="ADU63201.1"/>
    <property type="molecule type" value="Genomic_DNA"/>
</dbReference>
<dbReference type="STRING" id="643562.Daes_2195"/>
<feature type="domain" description="Spore protein YkvP N-terminal" evidence="1">
    <location>
        <begin position="254"/>
        <end position="331"/>
    </location>
</feature>
<keyword evidence="4" id="KW-1185">Reference proteome</keyword>
<evidence type="ECO:0000259" key="1">
    <source>
        <dbReference type="Pfam" id="PF12996"/>
    </source>
</evidence>
<sequence length="560" mass="61454">MPTRTPYTAHPLTGPDGLFDVRLLVGGKTWHLWGRNGPGQERDLAGSIADQALPVLVGAGLGHCLRALGGRPVAVVDREAGIEAVTGVRREFGNAPSVTWIDEATPEAVMDRLGRWQAMHGHAPLAPIVMPLYPRLDKAYYGPIAQALKAAAQADFRSKAAYPKFRSTMPRVLFLDSGYFLCGEILASMDRLAIPHHALTLDRQARGSSAFIEALLHGIVEFRPDFVLTVNHFGLDREGRLAGLLADLGVPLASWFVDNPALILHDYAHPGTDNTAIFTFDAGNLEAMRARGFAHVHHLPLATDPQRFRPGLSTSAPATWASEVSFVGNSMTRPVAQTLDDADPDNALRAGYQAVAAAFGASGETDVRTFLAARHPDWRAALDRLPTPERRLALESLLTWEATRQYRLACVRATLGFAPLIVGDQGWSEQLGTDAGWRHLPGLGYYDDLPRFYPLSAVSLNCTSRQMKGAVNQRIFDVPACGGFVLTDHREQMEDLFDLETEAAVYRNPEEIPHLLAALLADPARRSKISMAARKRILAEHTYEMRLRRLLAVMRDTFAS</sequence>
<gene>
    <name evidence="3" type="ordered locus">Daes_2195</name>
</gene>
<dbReference type="AlphaFoldDB" id="E6VSV7"/>
<dbReference type="InterPro" id="IPR055259">
    <property type="entry name" value="YkvP/CgeB_Glyco_trans-like"/>
</dbReference>
<dbReference type="RefSeq" id="WP_013515113.1">
    <property type="nucleotide sequence ID" value="NC_014844.1"/>
</dbReference>